<dbReference type="SMART" id="SM00028">
    <property type="entry name" value="TPR"/>
    <property type="match status" value="5"/>
</dbReference>
<keyword evidence="3" id="KW-1185">Reference proteome</keyword>
<keyword evidence="1" id="KW-0732">Signal</keyword>
<feature type="signal peptide" evidence="1">
    <location>
        <begin position="1"/>
        <end position="19"/>
    </location>
</feature>
<proteinExistence type="predicted"/>
<dbReference type="EMBL" id="AP024714">
    <property type="protein sequence ID" value="BCX82560.1"/>
    <property type="molecule type" value="Genomic_DNA"/>
</dbReference>
<protein>
    <recommendedName>
        <fullName evidence="4">Tetratricopeptide repeat protein</fullName>
    </recommendedName>
</protein>
<reference evidence="3" key="1">
    <citation type="journal article" date="2024" name="Int. J. Syst. Evol. Microbiol.">
        <title>Methylomarinovum tepidoasis sp. nov., a moderately thermophilic methanotroph of the family Methylothermaceae isolated from a deep-sea hydrothermal field.</title>
        <authorList>
            <person name="Hirayama H."/>
            <person name="Takaki Y."/>
            <person name="Abe M."/>
            <person name="Miyazaki M."/>
            <person name="Uematsu K."/>
            <person name="Matsui Y."/>
            <person name="Takai K."/>
        </authorList>
    </citation>
    <scope>NUCLEOTIDE SEQUENCE [LARGE SCALE GENOMIC DNA]</scope>
    <source>
        <strain evidence="3">IT-9</strain>
    </source>
</reference>
<dbReference type="Proteomes" id="UP001321825">
    <property type="component" value="Chromosome"/>
</dbReference>
<dbReference type="SUPFAM" id="SSF48452">
    <property type="entry name" value="TPR-like"/>
    <property type="match status" value="2"/>
</dbReference>
<dbReference type="AlphaFoldDB" id="A0AAU9C5N5"/>
<dbReference type="KEGG" id="mcau:MIT9_P2146"/>
<evidence type="ECO:0000313" key="2">
    <source>
        <dbReference type="EMBL" id="BCX82560.1"/>
    </source>
</evidence>
<evidence type="ECO:0008006" key="4">
    <source>
        <dbReference type="Google" id="ProtNLM"/>
    </source>
</evidence>
<dbReference type="RefSeq" id="WP_317704957.1">
    <property type="nucleotide sequence ID" value="NZ_AP024714.1"/>
</dbReference>
<dbReference type="Gene3D" id="1.25.40.10">
    <property type="entry name" value="Tetratricopeptide repeat domain"/>
    <property type="match status" value="2"/>
</dbReference>
<gene>
    <name evidence="2" type="ORF">MIT9_P2146</name>
</gene>
<organism evidence="2 3">
    <name type="scientific">Methylomarinovum caldicuralii</name>
    <dbReference type="NCBI Taxonomy" id="438856"/>
    <lineage>
        <taxon>Bacteria</taxon>
        <taxon>Pseudomonadati</taxon>
        <taxon>Pseudomonadota</taxon>
        <taxon>Gammaproteobacteria</taxon>
        <taxon>Methylococcales</taxon>
        <taxon>Methylothermaceae</taxon>
        <taxon>Methylomarinovum</taxon>
    </lineage>
</organism>
<accession>A0AAU9C5N5</accession>
<dbReference type="InterPro" id="IPR011990">
    <property type="entry name" value="TPR-like_helical_dom_sf"/>
</dbReference>
<sequence>MRHLIIFLLLAMLAGHVLAKPADPAAQLDLAARMVKDRHYTRALGILLKQSLPEGDSDKDVAFRRRYHTIAGLAYLGLQQYPKARDELLQALAEGEAEPLLYVYLAQVYYRLGDYAKTIEAIDQTGALLDKYPQLYEFKAQSQWKLKQEGDAWKTLAQARRKFPQDARFLKRQVYFLLDKKLYRQAAELGLAYLNQVQGDAKAYAALGNALLRGGEPSLASVVLEKGRLRHPDDPILAKLLAHSYIRRDMPLAAALVLEQAARLDPNLYADAAELYRRAGALYEALNLNGKIPDPKRKRRQRLAILLALKRYEEALAMQRPLRRIGLLQEDAVRYALAYAAFKAGRLTQTETLLQGIRDPKIFRQAAELRRLIQQCEQQPWRCA</sequence>
<feature type="chain" id="PRO_5043594297" description="Tetratricopeptide repeat protein" evidence="1">
    <location>
        <begin position="20"/>
        <end position="384"/>
    </location>
</feature>
<evidence type="ECO:0000313" key="3">
    <source>
        <dbReference type="Proteomes" id="UP001321825"/>
    </source>
</evidence>
<dbReference type="InterPro" id="IPR019734">
    <property type="entry name" value="TPR_rpt"/>
</dbReference>
<evidence type="ECO:0000256" key="1">
    <source>
        <dbReference type="SAM" id="SignalP"/>
    </source>
</evidence>
<name>A0AAU9C5N5_9GAMM</name>